<protein>
    <submittedName>
        <fullName evidence="3">F-box domain-containing protein</fullName>
    </submittedName>
</protein>
<accession>A0A1I7WZF1</accession>
<dbReference type="WBParaSite" id="Hba_10519">
    <property type="protein sequence ID" value="Hba_10519"/>
    <property type="gene ID" value="Hba_10519"/>
</dbReference>
<dbReference type="Proteomes" id="UP000095283">
    <property type="component" value="Unplaced"/>
</dbReference>
<dbReference type="AlphaFoldDB" id="A0A1I7WZF1"/>
<sequence>MSLGSLSLLPPELIRHICYDLSLDDVIKLQRCEYSGASITLLAPSISKRTFVTTTSSDIWKNVIYKSEMIEQVIITKSEDAKDFTILDYISKSGKLLYLYFVVMRMSNEDWLTDHYFALKCALHNCDLDIRNEYRIRQLDIILRAGERPVSPMKRNQSYRFQMIYRRLCLFNVCSFQKLTSFMSVNRKWLQEFRLETDPDNIIEFIVKNQDAVLRYAHDNDSMLQQTLIVPIFHAMMIILILLNMQDLHLLMFPILDIDFSLMYKRYSTFSSDFGFNVSTLSHAEIQQVLSQYAPYLNDTRNLQHLIVDLSHSTVRRIFDVTSRLLLRIVIFRLCNLFSSTLASIFFHRSSIRSSIGPRSYGMALWCRAYGLGVEAQDRVRSVSRTNRNNSHHNSCLCLTTFTIAPKSFTGQKKKKHDVINSSPFSCLGWSVAMAQWQSSGRSERSPELWAFASALS</sequence>
<feature type="transmembrane region" description="Helical" evidence="1">
    <location>
        <begin position="223"/>
        <end position="243"/>
    </location>
</feature>
<evidence type="ECO:0000256" key="1">
    <source>
        <dbReference type="SAM" id="Phobius"/>
    </source>
</evidence>
<evidence type="ECO:0000313" key="3">
    <source>
        <dbReference type="WBParaSite" id="Hba_10519"/>
    </source>
</evidence>
<evidence type="ECO:0000313" key="2">
    <source>
        <dbReference type="Proteomes" id="UP000095283"/>
    </source>
</evidence>
<keyword evidence="2" id="KW-1185">Reference proteome</keyword>
<proteinExistence type="predicted"/>
<keyword evidence="1" id="KW-1133">Transmembrane helix</keyword>
<feature type="transmembrane region" description="Helical" evidence="1">
    <location>
        <begin position="325"/>
        <end position="347"/>
    </location>
</feature>
<organism evidence="2 3">
    <name type="scientific">Heterorhabditis bacteriophora</name>
    <name type="common">Entomopathogenic nematode worm</name>
    <dbReference type="NCBI Taxonomy" id="37862"/>
    <lineage>
        <taxon>Eukaryota</taxon>
        <taxon>Metazoa</taxon>
        <taxon>Ecdysozoa</taxon>
        <taxon>Nematoda</taxon>
        <taxon>Chromadorea</taxon>
        <taxon>Rhabditida</taxon>
        <taxon>Rhabditina</taxon>
        <taxon>Rhabditomorpha</taxon>
        <taxon>Strongyloidea</taxon>
        <taxon>Heterorhabditidae</taxon>
        <taxon>Heterorhabditis</taxon>
    </lineage>
</organism>
<name>A0A1I7WZF1_HETBA</name>
<keyword evidence="1" id="KW-0472">Membrane</keyword>
<keyword evidence="1" id="KW-0812">Transmembrane</keyword>
<reference evidence="3" key="1">
    <citation type="submission" date="2016-11" db="UniProtKB">
        <authorList>
            <consortium name="WormBaseParasite"/>
        </authorList>
    </citation>
    <scope>IDENTIFICATION</scope>
</reference>